<proteinExistence type="predicted"/>
<name>A0AA35V0S6_LACSI</name>
<dbReference type="AlphaFoldDB" id="A0AA35V0S6"/>
<accession>A0AA35V0S6</accession>
<dbReference type="EMBL" id="OX465086">
    <property type="protein sequence ID" value="CAI9259763.1"/>
    <property type="molecule type" value="Genomic_DNA"/>
</dbReference>
<evidence type="ECO:0000313" key="2">
    <source>
        <dbReference type="Proteomes" id="UP001177003"/>
    </source>
</evidence>
<keyword evidence="2" id="KW-1185">Reference proteome</keyword>
<protein>
    <submittedName>
        <fullName evidence="1">Uncharacterized protein</fullName>
    </submittedName>
</protein>
<sequence length="112" mass="12882">MKQPNPKGLFAMVELNYQCVSTYGKIYVYVDHVSDGIEWWFNDEHNPYDDNDSCVDGVKNGENIDNLRDVKVENDEDAIIMNKIAKDLFLSKLCVEGVEEEENNIEDDDKGM</sequence>
<gene>
    <name evidence="1" type="ORF">LSALG_LOCUS638</name>
</gene>
<organism evidence="1 2">
    <name type="scientific">Lactuca saligna</name>
    <name type="common">Willowleaf lettuce</name>
    <dbReference type="NCBI Taxonomy" id="75948"/>
    <lineage>
        <taxon>Eukaryota</taxon>
        <taxon>Viridiplantae</taxon>
        <taxon>Streptophyta</taxon>
        <taxon>Embryophyta</taxon>
        <taxon>Tracheophyta</taxon>
        <taxon>Spermatophyta</taxon>
        <taxon>Magnoliopsida</taxon>
        <taxon>eudicotyledons</taxon>
        <taxon>Gunneridae</taxon>
        <taxon>Pentapetalae</taxon>
        <taxon>asterids</taxon>
        <taxon>campanulids</taxon>
        <taxon>Asterales</taxon>
        <taxon>Asteraceae</taxon>
        <taxon>Cichorioideae</taxon>
        <taxon>Cichorieae</taxon>
        <taxon>Lactucinae</taxon>
        <taxon>Lactuca</taxon>
    </lineage>
</organism>
<evidence type="ECO:0000313" key="1">
    <source>
        <dbReference type="EMBL" id="CAI9259763.1"/>
    </source>
</evidence>
<reference evidence="1" key="1">
    <citation type="submission" date="2023-04" db="EMBL/GenBank/DDBJ databases">
        <authorList>
            <person name="Vijverberg K."/>
            <person name="Xiong W."/>
            <person name="Schranz E."/>
        </authorList>
    </citation>
    <scope>NUCLEOTIDE SEQUENCE</scope>
</reference>
<dbReference type="Proteomes" id="UP001177003">
    <property type="component" value="Chromosome 0"/>
</dbReference>